<keyword evidence="3" id="KW-1185">Reference proteome</keyword>
<dbReference type="Gene3D" id="3.90.550.10">
    <property type="entry name" value="Spore Coat Polysaccharide Biosynthesis Protein SpsA, Chain A"/>
    <property type="match status" value="2"/>
</dbReference>
<dbReference type="EMBL" id="JAGEMK010000001">
    <property type="protein sequence ID" value="MBO1750963.1"/>
    <property type="molecule type" value="Genomic_DNA"/>
</dbReference>
<dbReference type="PANTHER" id="PTHR43179:SF7">
    <property type="entry name" value="RHAMNOSYLTRANSFERASE WBBL"/>
    <property type="match status" value="1"/>
</dbReference>
<comment type="caution">
    <text evidence="2">The sequence shown here is derived from an EMBL/GenBank/DDBJ whole genome shotgun (WGS) entry which is preliminary data.</text>
</comment>
<dbReference type="Proteomes" id="UP000664209">
    <property type="component" value="Unassembled WGS sequence"/>
</dbReference>
<dbReference type="SUPFAM" id="SSF53448">
    <property type="entry name" value="Nucleotide-diphospho-sugar transferases"/>
    <property type="match status" value="2"/>
</dbReference>
<name>A0A939LP00_9CELL</name>
<gene>
    <name evidence="2" type="ORF">J4G33_04015</name>
</gene>
<dbReference type="RefSeq" id="WP_208054562.1">
    <property type="nucleotide sequence ID" value="NZ_JAGEMK010000001.1"/>
</dbReference>
<evidence type="ECO:0000259" key="1">
    <source>
        <dbReference type="Pfam" id="PF00535"/>
    </source>
</evidence>
<dbReference type="Pfam" id="PF00535">
    <property type="entry name" value="Glycos_transf_2"/>
    <property type="match status" value="1"/>
</dbReference>
<evidence type="ECO:0000313" key="2">
    <source>
        <dbReference type="EMBL" id="MBO1750963.1"/>
    </source>
</evidence>
<dbReference type="PANTHER" id="PTHR43179">
    <property type="entry name" value="RHAMNOSYLTRANSFERASE WBBL"/>
    <property type="match status" value="1"/>
</dbReference>
<protein>
    <submittedName>
        <fullName evidence="2">Glycosyltransferase</fullName>
    </submittedName>
</protein>
<sequence>MSETGPTFTVLLDATRAAGTQTLRGAVESVRAQSDDDWELVVVGAPGVSAEELRALGAGDPRVAGRPSAAAGEVLEQLNEAITQASGTFLVLLDPDGRLVPTALATLRDDLAGDVDLLYADEEWAGPEDDAPTVFCKPVWSPERLRGHLYTGRPVVLRTELVRELGGYRPQHEQAREHDLILRVGERARDVVHVPQVLHTTLGPGPARFSPDRVASDEAVGVERDDASWRAGRAVVQDHLDRSGILATASLGKAPGTYRIIRRADPEVLVSVVIPTRGGQGLVWGQARCFVVEAVASLLERGGHPNLEIVVVYDDVTPQYVLDELERLAGRFLTLVLFEGPFNFSAKCNMGFLASSGDVVVMLNDDVEALTEGFLEQLVAPLAEPGVGMTGARLLYADGTVQHGGHIYDQHRFFHGFLGADPQDRGPFSELCVNREASGLTAACVAFTRETYEDVGGMCELLPVNFNDVDFSLKVRHQGGRLLWLADVELYHFESRTRVPQVHQWEVDLITGRWRVDTGDSYLPAIEPEGH</sequence>
<dbReference type="InterPro" id="IPR001173">
    <property type="entry name" value="Glyco_trans_2-like"/>
</dbReference>
<accession>A0A939LP00</accession>
<evidence type="ECO:0000313" key="3">
    <source>
        <dbReference type="Proteomes" id="UP000664209"/>
    </source>
</evidence>
<dbReference type="AlphaFoldDB" id="A0A939LP00"/>
<reference evidence="2" key="1">
    <citation type="submission" date="2021-03" db="EMBL/GenBank/DDBJ databases">
        <title>Actinotalea soli sp. nov., isolated from soil.</title>
        <authorList>
            <person name="Ping W."/>
            <person name="Zhang J."/>
        </authorList>
    </citation>
    <scope>NUCLEOTIDE SEQUENCE</scope>
    <source>
        <strain evidence="2">BY-33</strain>
    </source>
</reference>
<organism evidence="2 3">
    <name type="scientific">Actinotalea soli</name>
    <dbReference type="NCBI Taxonomy" id="2819234"/>
    <lineage>
        <taxon>Bacteria</taxon>
        <taxon>Bacillati</taxon>
        <taxon>Actinomycetota</taxon>
        <taxon>Actinomycetes</taxon>
        <taxon>Micrococcales</taxon>
        <taxon>Cellulomonadaceae</taxon>
        <taxon>Actinotalea</taxon>
    </lineage>
</organism>
<dbReference type="GO" id="GO:0016757">
    <property type="term" value="F:glycosyltransferase activity"/>
    <property type="evidence" value="ECO:0007669"/>
    <property type="project" value="UniProtKB-KW"/>
</dbReference>
<dbReference type="InterPro" id="IPR029044">
    <property type="entry name" value="Nucleotide-diphossugar_trans"/>
</dbReference>
<feature type="domain" description="Glycosyltransferase 2-like" evidence="1">
    <location>
        <begin position="271"/>
        <end position="406"/>
    </location>
</feature>
<proteinExistence type="predicted"/>